<dbReference type="PANTHER" id="PTHR43584">
    <property type="entry name" value="NUCLEOTIDYL TRANSFERASE"/>
    <property type="match status" value="1"/>
</dbReference>
<evidence type="ECO:0000256" key="2">
    <source>
        <dbReference type="ARBA" id="ARBA00006982"/>
    </source>
</evidence>
<dbReference type="GO" id="GO:0016020">
    <property type="term" value="C:membrane"/>
    <property type="evidence" value="ECO:0007669"/>
    <property type="project" value="InterPro"/>
</dbReference>
<evidence type="ECO:0000256" key="5">
    <source>
        <dbReference type="ARBA" id="ARBA00013268"/>
    </source>
</evidence>
<dbReference type="BioCyc" id="IAGG583356:GHAH-491-MONOMER"/>
<dbReference type="PANTHER" id="PTHR43584:SF8">
    <property type="entry name" value="N-ACETYLMURAMATE ALPHA-1-PHOSPHATE URIDYLYLTRANSFERASE"/>
    <property type="match status" value="1"/>
</dbReference>
<evidence type="ECO:0000256" key="1">
    <source>
        <dbReference type="ARBA" id="ARBA00000729"/>
    </source>
</evidence>
<keyword evidence="7 10" id="KW-0808">Transferase</keyword>
<dbReference type="EMBL" id="CP002098">
    <property type="protein sequence ID" value="ADM27325.1"/>
    <property type="molecule type" value="Genomic_DNA"/>
</dbReference>
<dbReference type="InterPro" id="IPR043130">
    <property type="entry name" value="CDP-OH_PTrfase_TM_dom"/>
</dbReference>
<proteinExistence type="inferred from homology"/>
<dbReference type="Gene3D" id="1.20.120.1760">
    <property type="match status" value="1"/>
</dbReference>
<evidence type="ECO:0000256" key="9">
    <source>
        <dbReference type="ARBA" id="ARBA00049235"/>
    </source>
</evidence>
<evidence type="ECO:0000313" key="14">
    <source>
        <dbReference type="Proteomes" id="UP000001304"/>
    </source>
</evidence>
<evidence type="ECO:0000256" key="4">
    <source>
        <dbReference type="ARBA" id="ARBA00012504"/>
    </source>
</evidence>
<organism evidence="13 14">
    <name type="scientific">Ignisphaera aggregans (strain DSM 17230 / JCM 13409 / AQ1.S1)</name>
    <dbReference type="NCBI Taxonomy" id="583356"/>
    <lineage>
        <taxon>Archaea</taxon>
        <taxon>Thermoproteota</taxon>
        <taxon>Thermoprotei</taxon>
        <taxon>Desulfurococcales</taxon>
        <taxon>Desulfurococcaceae</taxon>
        <taxon>Ignisphaera</taxon>
    </lineage>
</organism>
<sequence>MDRLVGVILAAGFATRLRNVLDGKPKALIELEPGVSIIDLTIRNFHDVGIRDIFVVTRKELVEQFYGKLPRERVLVVDVSEGDGNLWTFYNGYEKLVEMGIKSDFIVVMSDHIFERRMLEKLIEAYRESSDILLLCIDRRPRGRDVAEGLKIHADEDRVVEAGKGIPPISGIDTGLFIVPQSIGYAMKRVVGERGRKASFADLINFLASQGLVRGVDVTGFLWQDIDTVEDISYARRLYWRILKRNLVKDSDGVISRYLNRKISTAISIALYRNRIFVNPNIVTVVVAIIGVVGALMTMFIDRFIGSIMVIISSILDGVDGEIARLYNRTSFIGSILDHVLDRAVDSLYLVATYYIALSTSSIPQEILLILLATSFMGIFLVGYLSAVAERDIVIRVRKGFPPATRDVRITVLAICTILGYPELGLIYISIASLIFIAKIFIYTYSARKSVGMESRVVRKEKSIWPSTPVQPRILLEDFLYRLALAILTIYSTTELINILTEHRESIGIYSNVLIDTITVIGIILLIYFFIGIVKIIATYLYHIRNTIIVKIWIAPGVYERIVKEIIILAILLLLRILINIILTANRISGPIASLICLSLNVSTIAVLMFIAIEVIRALEHKIFRI</sequence>
<evidence type="ECO:0000256" key="3">
    <source>
        <dbReference type="ARBA" id="ARBA00007897"/>
    </source>
</evidence>
<dbReference type="PROSITE" id="PS00379">
    <property type="entry name" value="CDP_ALCOHOL_P_TRANSF"/>
    <property type="match status" value="1"/>
</dbReference>
<evidence type="ECO:0000256" key="7">
    <source>
        <dbReference type="ARBA" id="ARBA00022679"/>
    </source>
</evidence>
<feature type="transmembrane region" description="Helical" evidence="11">
    <location>
        <begin position="513"/>
        <end position="534"/>
    </location>
</feature>
<feature type="transmembrane region" description="Helical" evidence="11">
    <location>
        <begin position="592"/>
        <end position="616"/>
    </location>
</feature>
<evidence type="ECO:0000256" key="8">
    <source>
        <dbReference type="ARBA" id="ARBA00022695"/>
    </source>
</evidence>
<keyword evidence="8" id="KW-0548">Nucleotidyltransferase</keyword>
<comment type="similarity">
    <text evidence="3">In the N-terminal section; belongs to the MobA family.</text>
</comment>
<evidence type="ECO:0000256" key="11">
    <source>
        <dbReference type="SAM" id="Phobius"/>
    </source>
</evidence>
<dbReference type="InterPro" id="IPR000462">
    <property type="entry name" value="CDP-OH_P_trans"/>
</dbReference>
<evidence type="ECO:0000256" key="6">
    <source>
        <dbReference type="ARBA" id="ARBA00018322"/>
    </source>
</evidence>
<feature type="transmembrane region" description="Helical" evidence="11">
    <location>
        <begin position="566"/>
        <end position="586"/>
    </location>
</feature>
<dbReference type="AlphaFoldDB" id="E0SRX5"/>
<keyword evidence="14" id="KW-1185">Reference proteome</keyword>
<keyword evidence="11" id="KW-0812">Transmembrane</keyword>
<dbReference type="GO" id="GO:0016780">
    <property type="term" value="F:phosphotransferase activity, for other substituted phosphate groups"/>
    <property type="evidence" value="ECO:0007669"/>
    <property type="project" value="InterPro"/>
</dbReference>
<dbReference type="Gene3D" id="3.90.550.10">
    <property type="entry name" value="Spore Coat Polysaccharide Biosynthesis Protein SpsA, Chain A"/>
    <property type="match status" value="1"/>
</dbReference>
<feature type="transmembrane region" description="Helical" evidence="11">
    <location>
        <begin position="282"/>
        <end position="301"/>
    </location>
</feature>
<evidence type="ECO:0000259" key="12">
    <source>
        <dbReference type="Pfam" id="PF12804"/>
    </source>
</evidence>
<dbReference type="EC" id="2.7.7.74" evidence="4"/>
<dbReference type="GO" id="GO:0016779">
    <property type="term" value="F:nucleotidyltransferase activity"/>
    <property type="evidence" value="ECO:0007669"/>
    <property type="project" value="UniProtKB-KW"/>
</dbReference>
<dbReference type="Proteomes" id="UP000001304">
    <property type="component" value="Chromosome"/>
</dbReference>
<keyword evidence="11" id="KW-1133">Transmembrane helix</keyword>
<reference evidence="13 14" key="1">
    <citation type="journal article" date="2010" name="Stand. Genomic Sci.">
        <title>Complete genome sequence of Ignisphaera aggregans type strain (AQ1.S1).</title>
        <authorList>
            <person name="Goker M."/>
            <person name="Held B."/>
            <person name="Lapidus A."/>
            <person name="Nolan M."/>
            <person name="Spring S."/>
            <person name="Yasawong M."/>
            <person name="Lucas S."/>
            <person name="Glavina Del Rio T."/>
            <person name="Tice H."/>
            <person name="Cheng J.F."/>
            <person name="Goodwin L."/>
            <person name="Tapia R."/>
            <person name="Pitluck S."/>
            <person name="Liolios K."/>
            <person name="Ivanova N."/>
            <person name="Mavromatis K."/>
            <person name="Mikhailova N."/>
            <person name="Pati A."/>
            <person name="Chen A."/>
            <person name="Palaniappan K."/>
            <person name="Brambilla E."/>
            <person name="Land M."/>
            <person name="Hauser L."/>
            <person name="Chang Y.J."/>
            <person name="Jeffries C.D."/>
            <person name="Brettin T."/>
            <person name="Detter J.C."/>
            <person name="Han C."/>
            <person name="Rohde M."/>
            <person name="Sikorski J."/>
            <person name="Woyke T."/>
            <person name="Bristow J."/>
            <person name="Eisen J.A."/>
            <person name="Markowitz V."/>
            <person name="Hugenholtz P."/>
            <person name="Kyrpides N.C."/>
            <person name="Klenk H.P."/>
        </authorList>
    </citation>
    <scope>NUCLEOTIDE SEQUENCE [LARGE SCALE GENOMIC DNA]</scope>
    <source>
        <strain evidence="14">DSM 17230 / JCM 13409 / AQ1.S1</strain>
    </source>
</reference>
<keyword evidence="11" id="KW-0472">Membrane</keyword>
<dbReference type="STRING" id="583356.Igag_0487"/>
<feature type="transmembrane region" description="Helical" evidence="11">
    <location>
        <begin position="367"/>
        <end position="389"/>
    </location>
</feature>
<dbReference type="Pfam" id="PF01066">
    <property type="entry name" value="CDP-OH_P_transf"/>
    <property type="match status" value="1"/>
</dbReference>
<protein>
    <recommendedName>
        <fullName evidence="6">Bifunctional IPC transferase and DIPP synthase</fullName>
        <ecNumber evidence="4">2.7.7.74</ecNumber>
        <ecNumber evidence="5">2.7.8.34</ecNumber>
    </recommendedName>
</protein>
<comment type="catalytic activity">
    <reaction evidence="1">
        <text>1D-myo-inositol 3-phosphate + CTP + H(+) = CDP-1L-myo-inositol + diphosphate</text>
        <dbReference type="Rhea" id="RHEA:30647"/>
        <dbReference type="ChEBI" id="CHEBI:15378"/>
        <dbReference type="ChEBI" id="CHEBI:33019"/>
        <dbReference type="ChEBI" id="CHEBI:37563"/>
        <dbReference type="ChEBI" id="CHEBI:58401"/>
        <dbReference type="ChEBI" id="CHEBI:62573"/>
        <dbReference type="EC" id="2.7.7.74"/>
    </reaction>
</comment>
<name>E0SRX5_IGNAA</name>
<dbReference type="InterPro" id="IPR025877">
    <property type="entry name" value="MobA-like_NTP_Trfase"/>
</dbReference>
<dbReference type="Pfam" id="PF12804">
    <property type="entry name" value="NTP_transf_3"/>
    <property type="match status" value="1"/>
</dbReference>
<feature type="domain" description="MobA-like NTP transferase" evidence="12">
    <location>
        <begin position="6"/>
        <end position="139"/>
    </location>
</feature>
<dbReference type="InterPro" id="IPR048254">
    <property type="entry name" value="CDP_ALCOHOL_P_TRANSF_CS"/>
</dbReference>
<dbReference type="InterPro" id="IPR029044">
    <property type="entry name" value="Nucleotide-diphossugar_trans"/>
</dbReference>
<comment type="similarity">
    <text evidence="2">In the C-terminal section; belongs to the CDP-alcohol phosphatidyltransferase class-I family.</text>
</comment>
<evidence type="ECO:0000313" key="13">
    <source>
        <dbReference type="EMBL" id="ADM27325.1"/>
    </source>
</evidence>
<feature type="transmembrane region" description="Helical" evidence="11">
    <location>
        <begin position="410"/>
        <end position="443"/>
    </location>
</feature>
<dbReference type="GO" id="GO:0008654">
    <property type="term" value="P:phospholipid biosynthetic process"/>
    <property type="evidence" value="ECO:0007669"/>
    <property type="project" value="InterPro"/>
</dbReference>
<evidence type="ECO:0000256" key="10">
    <source>
        <dbReference type="RuleBase" id="RU003750"/>
    </source>
</evidence>
<dbReference type="HOGENOM" id="CLU_439175_0_0_2"/>
<dbReference type="EC" id="2.7.8.34" evidence="5"/>
<comment type="catalytic activity">
    <reaction evidence="9">
        <text>CDP-1L-myo-inositol + 1D-myo-inositol 3-phosphate = bis(1L-myo-inositol) 3,1'-phosphate 1-phosphate + CMP + H(+)</text>
        <dbReference type="Rhea" id="RHEA:31327"/>
        <dbReference type="ChEBI" id="CHEBI:15378"/>
        <dbReference type="ChEBI" id="CHEBI:58401"/>
        <dbReference type="ChEBI" id="CHEBI:60377"/>
        <dbReference type="ChEBI" id="CHEBI:62573"/>
        <dbReference type="ChEBI" id="CHEBI:62576"/>
        <dbReference type="EC" id="2.7.8.34"/>
    </reaction>
</comment>
<dbReference type="SUPFAM" id="SSF53448">
    <property type="entry name" value="Nucleotide-diphospho-sugar transferases"/>
    <property type="match status" value="1"/>
</dbReference>
<comment type="similarity">
    <text evidence="10">Belongs to the CDP-alcohol phosphatidyltransferase class-I family.</text>
</comment>
<accession>E0SRX5</accession>
<dbReference type="InterPro" id="IPR050065">
    <property type="entry name" value="GlmU-like"/>
</dbReference>
<gene>
    <name evidence="13" type="ordered locus">Igag_0487</name>
</gene>
<dbReference type="KEGG" id="iag:Igag_0487"/>